<sequence>MFPFLYLTRIAEDLEWIASSFFLNSDDEKVAAAQLLCILSFFLSLSLTSMDYERIDKVQTSVLSPTKLRMKLLGAQHLRKKEGWSSPRASPSKLEDAEYVKRNLLGGGIGEKESVVTCTEVNNNQAQSSSGDYISQEILNTKLAAVQKIRRQSSVQIQLANNFCMGQPMRNPEESGGDSNGWLENNGNGYSSFEFHKEEKLAQNPASTSLYKHLPSKWNDAEKWIVNRQAIQENASRKSLVQYQSSRNPNPSCARIAPESMVADQKLSLIQSAGCNNNAKIMQEKFAFVAQGLYPGSVSSKDASCLTDTSQAGGDSVSLDLIHTEKKKDCDNADVTFKQPVSMRDVGTEMTPIPSHEPSRRGTPMENSTPNHSPIYSTPSSPRGPPSKGTTQYTLENEKDKQDKGNKRELSERELQLKTRREIAALGFQLGKLNIASWASKEADHTSPSPKTNEEQEEQRKEYEARAAAWEEAESSKHMARFKREEVKILAWESHQIAKYETKMRKVEIRAKTMRSSAEAAMMEKLKTIEENAEEKRSKAAARKNLQAATTSRQAEQMRQSGHVPSSHVSCCSWFF</sequence>
<dbReference type="EMBL" id="JADCNL010000010">
    <property type="protein sequence ID" value="KAG0463432.1"/>
    <property type="molecule type" value="Genomic_DNA"/>
</dbReference>
<accession>A0A835UIZ5</accession>
<dbReference type="OrthoDB" id="5986190at2759"/>
<feature type="compositionally biased region" description="Basic and acidic residues" evidence="2">
    <location>
        <begin position="396"/>
        <end position="413"/>
    </location>
</feature>
<reference evidence="4 5" key="1">
    <citation type="journal article" date="2020" name="Nat. Food">
        <title>A phased Vanilla planifolia genome enables genetic improvement of flavour and production.</title>
        <authorList>
            <person name="Hasing T."/>
            <person name="Tang H."/>
            <person name="Brym M."/>
            <person name="Khazi F."/>
            <person name="Huang T."/>
            <person name="Chambers A.H."/>
        </authorList>
    </citation>
    <scope>NUCLEOTIDE SEQUENCE [LARGE SCALE GENOMIC DNA]</scope>
    <source>
        <tissue evidence="4">Leaf</tissue>
    </source>
</reference>
<dbReference type="Pfam" id="PF03763">
    <property type="entry name" value="Remorin_C"/>
    <property type="match status" value="1"/>
</dbReference>
<evidence type="ECO:0000259" key="3">
    <source>
        <dbReference type="Pfam" id="PF03763"/>
    </source>
</evidence>
<name>A0A835UIZ5_VANPL</name>
<dbReference type="AlphaFoldDB" id="A0A835UIZ5"/>
<dbReference type="PANTHER" id="PTHR31471:SF49">
    <property type="entry name" value="REMORIN FAMILY PROTEIN"/>
    <property type="match status" value="1"/>
</dbReference>
<dbReference type="InterPro" id="IPR005516">
    <property type="entry name" value="Remorin_C"/>
</dbReference>
<evidence type="ECO:0000313" key="4">
    <source>
        <dbReference type="EMBL" id="KAG0463432.1"/>
    </source>
</evidence>
<feature type="region of interest" description="Disordered" evidence="2">
    <location>
        <begin position="339"/>
        <end position="413"/>
    </location>
</feature>
<organism evidence="4 5">
    <name type="scientific">Vanilla planifolia</name>
    <name type="common">Vanilla</name>
    <dbReference type="NCBI Taxonomy" id="51239"/>
    <lineage>
        <taxon>Eukaryota</taxon>
        <taxon>Viridiplantae</taxon>
        <taxon>Streptophyta</taxon>
        <taxon>Embryophyta</taxon>
        <taxon>Tracheophyta</taxon>
        <taxon>Spermatophyta</taxon>
        <taxon>Magnoliopsida</taxon>
        <taxon>Liliopsida</taxon>
        <taxon>Asparagales</taxon>
        <taxon>Orchidaceae</taxon>
        <taxon>Vanilloideae</taxon>
        <taxon>Vanilleae</taxon>
        <taxon>Vanilla</taxon>
    </lineage>
</organism>
<feature type="region of interest" description="Disordered" evidence="2">
    <location>
        <begin position="535"/>
        <end position="566"/>
    </location>
</feature>
<protein>
    <recommendedName>
        <fullName evidence="3">Remorin C-terminal domain-containing protein</fullName>
    </recommendedName>
</protein>
<feature type="compositionally biased region" description="Polar residues" evidence="2">
    <location>
        <begin position="365"/>
        <end position="381"/>
    </location>
</feature>
<feature type="domain" description="Remorin C-terminal" evidence="3">
    <location>
        <begin position="462"/>
        <end position="566"/>
    </location>
</feature>
<dbReference type="Proteomes" id="UP000636800">
    <property type="component" value="Chromosome 10"/>
</dbReference>
<keyword evidence="5" id="KW-1185">Reference proteome</keyword>
<comment type="caution">
    <text evidence="4">The sequence shown here is derived from an EMBL/GenBank/DDBJ whole genome shotgun (WGS) entry which is preliminary data.</text>
</comment>
<feature type="compositionally biased region" description="Basic and acidic residues" evidence="2">
    <location>
        <begin position="452"/>
        <end position="465"/>
    </location>
</feature>
<feature type="region of interest" description="Disordered" evidence="2">
    <location>
        <begin position="439"/>
        <end position="475"/>
    </location>
</feature>
<proteinExistence type="inferred from homology"/>
<feature type="compositionally biased region" description="Polar residues" evidence="2">
    <location>
        <begin position="547"/>
        <end position="566"/>
    </location>
</feature>
<gene>
    <name evidence="4" type="ORF">HPP92_019501</name>
</gene>
<comment type="similarity">
    <text evidence="1">Belongs to the remorin family.</text>
</comment>
<evidence type="ECO:0000256" key="2">
    <source>
        <dbReference type="SAM" id="MobiDB-lite"/>
    </source>
</evidence>
<dbReference type="PANTHER" id="PTHR31471">
    <property type="entry name" value="OS02G0116800 PROTEIN"/>
    <property type="match status" value="1"/>
</dbReference>
<evidence type="ECO:0000313" key="5">
    <source>
        <dbReference type="Proteomes" id="UP000636800"/>
    </source>
</evidence>
<evidence type="ECO:0000256" key="1">
    <source>
        <dbReference type="ARBA" id="ARBA00005711"/>
    </source>
</evidence>